<dbReference type="EMBL" id="WNWS01000201">
    <property type="protein sequence ID" value="KAE9975145.1"/>
    <property type="molecule type" value="Genomic_DNA"/>
</dbReference>
<feature type="compositionally biased region" description="Acidic residues" evidence="1">
    <location>
        <begin position="608"/>
        <end position="620"/>
    </location>
</feature>
<comment type="caution">
    <text evidence="2">The sequence shown here is derived from an EMBL/GenBank/DDBJ whole genome shotgun (WGS) entry which is preliminary data.</text>
</comment>
<feature type="compositionally biased region" description="Low complexity" evidence="1">
    <location>
        <begin position="1022"/>
        <end position="1041"/>
    </location>
</feature>
<feature type="compositionally biased region" description="Basic and acidic residues" evidence="1">
    <location>
        <begin position="975"/>
        <end position="986"/>
    </location>
</feature>
<feature type="compositionally biased region" description="Acidic residues" evidence="1">
    <location>
        <begin position="994"/>
        <end position="1005"/>
    </location>
</feature>
<feature type="region of interest" description="Disordered" evidence="1">
    <location>
        <begin position="779"/>
        <end position="827"/>
    </location>
</feature>
<reference evidence="2 3" key="1">
    <citation type="submission" date="2018-12" db="EMBL/GenBank/DDBJ databases">
        <title>Venturia inaequalis Genome Resource.</title>
        <authorList>
            <person name="Lichtner F.J."/>
        </authorList>
    </citation>
    <scope>NUCLEOTIDE SEQUENCE [LARGE SCALE GENOMIC DNA]</scope>
    <source>
        <strain evidence="2 3">120213</strain>
    </source>
</reference>
<feature type="region of interest" description="Disordered" evidence="1">
    <location>
        <begin position="951"/>
        <end position="1102"/>
    </location>
</feature>
<feature type="region of interest" description="Disordered" evidence="1">
    <location>
        <begin position="1203"/>
        <end position="1233"/>
    </location>
</feature>
<feature type="compositionally biased region" description="Polar residues" evidence="1">
    <location>
        <begin position="670"/>
        <end position="683"/>
    </location>
</feature>
<evidence type="ECO:0000256" key="1">
    <source>
        <dbReference type="SAM" id="MobiDB-lite"/>
    </source>
</evidence>
<proteinExistence type="predicted"/>
<sequence length="1268" mass="139121">MTLCADIMSDVLSTNNVDLIKLALFNLAAWLVPQSISGIASACQQYGWNTMVDTYSAIIGNHHELSCGCQTIQALTDGLKARIPEPFIEEELIKLLRKSEVLYASDATALLYILRRKTNRQANQAAILRLIQKNVRNSTFLAEFLNLLHRSRDRALKAMTHMFFVRLLPIFSLTYTFMPYRQPLKRTDNLSSRSEDDSEPNNPLQEEEELFDEWKEEWEHLEDDSMPEASLFNPAIEVHEGQRLFDEALGGKELALLIQAASQLGLTAEIKQILGLAVIKLGQSKVEQSHDILSAFLDTMLLRKIGRTVLETHKADICAMIAVYTRHYLTTPIDDMARPRSECDCFRCKALIKYLEDPNLKTQVFINESPLRYQHLLQQVQMAHHRFTWEYKYGPKDVLSGEGRARYPDTWSSELRNKRFPKPWIASKGYKCSTRENDHIQELTVIKTSRAQEIFEERLYKAGKLEAKVAASRLGASFWDDARKSAQSVDRVGILQSHKLAAAEAKAKQLIAALDQEVARTPTRVCATGLGVSEKLPESSRHVPLTARIATPQTSSKVITSKGVSTGTRTSRSASISKKAGGTIQPTSARSSRFSKRAAANRRVIQDSESDGDGDFDSYSDYESTQRVTENVTSTESAPTGLVPSNSRAAPVKQGPSQSVQRHDIREPDQSATDQNRGHTSALRSLQQGVWGLRAEQVRIDLGPLVLLDDEFLLGLDKLSKSSSVCWKDALAVLRQVQKERKDEERKRAVTSSKAWLPSDTTAALMRIVTKRMEPLATKPLSTVTSPPSSLTLPPEIQSTTPETRSTTPEIQSTTPEIQSTTPPGDPPLTTRISGSFAYIPTAVFRRVNKDEEQVRQFIRPMAPTTGQIIAKKIIGPVANSVNVEKRQSTLAATTTSRTVRRPVTGSETPRSSKPSELSSYEIFSNTSAVSAATRVPVPTRPWNIVGGKASAADEATNTHASTTPPLPSVQQARVVDDSAKSHESQARTTEVTTLDDADSEEIDDSNGTRAVPARPGAKFISTTTSTPQTTSLSSPRPASRPSERTTLHGQQGVLGSTDGSGDTLPGIANILRRIPDTTSSPQPSRLMGSRATGSRDGKDSAIVNSRHTTPHWPLSFAIRPPTVPVAILERFKNGGFSGTAATRAVHAAQNATSNTIAGGSRIIIAPQRPVAPTAHIAMPSTSATRERDVAKPVAQIMHMSINAGNKRSADDAGLSSNGRLGSTRRKRDAPKVPTQVEVIDLVDSDEEYVLPVAHMLPGHRDMPISID</sequence>
<evidence type="ECO:0000313" key="2">
    <source>
        <dbReference type="EMBL" id="KAE9975145.1"/>
    </source>
</evidence>
<accession>A0A8H3YV97</accession>
<feature type="compositionally biased region" description="Polar residues" evidence="1">
    <location>
        <begin position="625"/>
        <end position="648"/>
    </location>
</feature>
<dbReference type="AlphaFoldDB" id="A0A8H3YV97"/>
<feature type="compositionally biased region" description="Polar residues" evidence="1">
    <location>
        <begin position="811"/>
        <end position="823"/>
    </location>
</feature>
<gene>
    <name evidence="2" type="ORF">EG328_003429</name>
</gene>
<feature type="region of interest" description="Disordered" evidence="1">
    <location>
        <begin position="550"/>
        <end position="683"/>
    </location>
</feature>
<protein>
    <submittedName>
        <fullName evidence="2">Uncharacterized protein</fullName>
    </submittedName>
</protein>
<feature type="region of interest" description="Disordered" evidence="1">
    <location>
        <begin position="187"/>
        <end position="209"/>
    </location>
</feature>
<feature type="compositionally biased region" description="Polar residues" evidence="1">
    <location>
        <begin position="1048"/>
        <end position="1061"/>
    </location>
</feature>
<feature type="compositionally biased region" description="Polar residues" evidence="1">
    <location>
        <begin position="956"/>
        <end position="972"/>
    </location>
</feature>
<feature type="region of interest" description="Disordered" evidence="1">
    <location>
        <begin position="887"/>
        <end position="919"/>
    </location>
</feature>
<dbReference type="Proteomes" id="UP000447873">
    <property type="component" value="Unassembled WGS sequence"/>
</dbReference>
<organism evidence="2 3">
    <name type="scientific">Venturia inaequalis</name>
    <name type="common">Apple scab fungus</name>
    <dbReference type="NCBI Taxonomy" id="5025"/>
    <lineage>
        <taxon>Eukaryota</taxon>
        <taxon>Fungi</taxon>
        <taxon>Dikarya</taxon>
        <taxon>Ascomycota</taxon>
        <taxon>Pezizomycotina</taxon>
        <taxon>Dothideomycetes</taxon>
        <taxon>Pleosporomycetidae</taxon>
        <taxon>Venturiales</taxon>
        <taxon>Venturiaceae</taxon>
        <taxon>Venturia</taxon>
    </lineage>
</organism>
<feature type="compositionally biased region" description="Low complexity" evidence="1">
    <location>
        <begin position="889"/>
        <end position="905"/>
    </location>
</feature>
<evidence type="ECO:0000313" key="3">
    <source>
        <dbReference type="Proteomes" id="UP000447873"/>
    </source>
</evidence>
<feature type="compositionally biased region" description="Polar residues" evidence="1">
    <location>
        <begin position="906"/>
        <end position="919"/>
    </location>
</feature>
<feature type="compositionally biased region" description="Polar residues" evidence="1">
    <location>
        <begin position="551"/>
        <end position="576"/>
    </location>
</feature>
<name>A0A8H3YV97_VENIN</name>
<feature type="compositionally biased region" description="Low complexity" evidence="1">
    <location>
        <begin position="780"/>
        <end position="810"/>
    </location>
</feature>